<gene>
    <name evidence="3" type="ORF">GCM10010405_20470</name>
</gene>
<dbReference type="InterPro" id="IPR012349">
    <property type="entry name" value="Split_barrel_FMN-bd"/>
</dbReference>
<dbReference type="PANTHER" id="PTHR13343:SF24">
    <property type="entry name" value="OS07G0573800 PROTEIN"/>
    <property type="match status" value="1"/>
</dbReference>
<comment type="caution">
    <text evidence="3">The sequence shown here is derived from an EMBL/GenBank/DDBJ whole genome shotgun (WGS) entry which is preliminary data.</text>
</comment>
<proteinExistence type="predicted"/>
<protein>
    <submittedName>
        <fullName evidence="3">DUF2470 domain-containing protein</fullName>
    </submittedName>
</protein>
<dbReference type="SUPFAM" id="SSF50475">
    <property type="entry name" value="FMN-binding split barrel"/>
    <property type="match status" value="1"/>
</dbReference>
<dbReference type="InterPro" id="IPR019595">
    <property type="entry name" value="DUF2470"/>
</dbReference>
<evidence type="ECO:0000256" key="1">
    <source>
        <dbReference type="SAM" id="MobiDB-lite"/>
    </source>
</evidence>
<reference evidence="3 4" key="1">
    <citation type="journal article" date="2019" name="Int. J. Syst. Evol. Microbiol.">
        <title>The Global Catalogue of Microorganisms (GCM) 10K type strain sequencing project: providing services to taxonomists for standard genome sequencing and annotation.</title>
        <authorList>
            <consortium name="The Broad Institute Genomics Platform"/>
            <consortium name="The Broad Institute Genome Sequencing Center for Infectious Disease"/>
            <person name="Wu L."/>
            <person name="Ma J."/>
        </authorList>
    </citation>
    <scope>NUCLEOTIDE SEQUENCE [LARGE SCALE GENOMIC DNA]</scope>
    <source>
        <strain evidence="3 4">JCM 6305</strain>
    </source>
</reference>
<feature type="region of interest" description="Disordered" evidence="1">
    <location>
        <begin position="1"/>
        <end position="46"/>
    </location>
</feature>
<dbReference type="Gene3D" id="2.30.110.10">
    <property type="entry name" value="Electron Transport, Fmn-binding Protein, Chain A"/>
    <property type="match status" value="1"/>
</dbReference>
<evidence type="ECO:0000259" key="2">
    <source>
        <dbReference type="Pfam" id="PF10615"/>
    </source>
</evidence>
<dbReference type="Gene3D" id="3.20.180.10">
    <property type="entry name" value="PNP-oxidase-like"/>
    <property type="match status" value="1"/>
</dbReference>
<dbReference type="Pfam" id="PF10615">
    <property type="entry name" value="DUF2470"/>
    <property type="match status" value="1"/>
</dbReference>
<dbReference type="Proteomes" id="UP001501638">
    <property type="component" value="Unassembled WGS sequence"/>
</dbReference>
<dbReference type="InterPro" id="IPR037119">
    <property type="entry name" value="Haem_oxidase_HugZ-like_sf"/>
</dbReference>
<feature type="domain" description="DUF2470" evidence="2">
    <location>
        <begin position="208"/>
        <end position="288"/>
    </location>
</feature>
<evidence type="ECO:0000313" key="4">
    <source>
        <dbReference type="Proteomes" id="UP001501638"/>
    </source>
</evidence>
<evidence type="ECO:0000313" key="3">
    <source>
        <dbReference type="EMBL" id="GAA2437123.1"/>
    </source>
</evidence>
<accession>A0ABN3JQA3</accession>
<dbReference type="PANTHER" id="PTHR13343">
    <property type="entry name" value="CREG1 PROTEIN"/>
    <property type="match status" value="1"/>
</dbReference>
<dbReference type="RefSeq" id="WP_425583590.1">
    <property type="nucleotide sequence ID" value="NZ_BAAASZ010000017.1"/>
</dbReference>
<feature type="compositionally biased region" description="Basic and acidic residues" evidence="1">
    <location>
        <begin position="16"/>
        <end position="46"/>
    </location>
</feature>
<name>A0ABN3JQA3_9ACTN</name>
<keyword evidence="4" id="KW-1185">Reference proteome</keyword>
<organism evidence="3 4">
    <name type="scientific">Streptomyces macrosporus</name>
    <dbReference type="NCBI Taxonomy" id="44032"/>
    <lineage>
        <taxon>Bacteria</taxon>
        <taxon>Bacillati</taxon>
        <taxon>Actinomycetota</taxon>
        <taxon>Actinomycetes</taxon>
        <taxon>Kitasatosporales</taxon>
        <taxon>Streptomycetaceae</taxon>
        <taxon>Streptomyces</taxon>
    </lineage>
</organism>
<sequence>MFRPGSPLSGAGSAHGTDRTDGTEGARSVERGQPRPEEESDVRRPSAAERLRTLVEANASAALVIPGIELRDPGQGAAEARVVTPRGDVIVLVAAGSPAARATAHARDDDLAAVVEITDVAPVAVPHRIRGRARLAGWLAPVPDAERAACAALLAERHPSGPFPGDAWTPLRLEVGEGRIEDLWGTDRVEPEEFAAAAPDPLAHHETEVLQHLAAAHDDLLRGLCALLEGHERACAAGDRESGRERVVPLALDRFGMRVRFWADGHGFDARFDFPHPVRNLREAQRAVRALFEAASEAAFDTASDTASEADPE</sequence>
<dbReference type="EMBL" id="BAAASZ010000017">
    <property type="protein sequence ID" value="GAA2437123.1"/>
    <property type="molecule type" value="Genomic_DNA"/>
</dbReference>